<dbReference type="PROSITE" id="PS51186">
    <property type="entry name" value="GNAT"/>
    <property type="match status" value="1"/>
</dbReference>
<accession>A0A8H9G0W6</accession>
<name>A0A8H9G0W6_9SPHI</name>
<evidence type="ECO:0000313" key="2">
    <source>
        <dbReference type="EMBL" id="GGE30039.1"/>
    </source>
</evidence>
<organism evidence="2 3">
    <name type="scientific">Sphingobacterium cellulitidis</name>
    <dbReference type="NCBI Taxonomy" id="1768011"/>
    <lineage>
        <taxon>Bacteria</taxon>
        <taxon>Pseudomonadati</taxon>
        <taxon>Bacteroidota</taxon>
        <taxon>Sphingobacteriia</taxon>
        <taxon>Sphingobacteriales</taxon>
        <taxon>Sphingobacteriaceae</taxon>
        <taxon>Sphingobacterium</taxon>
    </lineage>
</organism>
<dbReference type="Proteomes" id="UP000614460">
    <property type="component" value="Unassembled WGS sequence"/>
</dbReference>
<dbReference type="AlphaFoldDB" id="A0A8H9G0W6"/>
<evidence type="ECO:0000313" key="3">
    <source>
        <dbReference type="Proteomes" id="UP000614460"/>
    </source>
</evidence>
<dbReference type="RefSeq" id="WP_182499568.1">
    <property type="nucleotide sequence ID" value="NZ_BMKM01000010.1"/>
</dbReference>
<dbReference type="InterPro" id="IPR000182">
    <property type="entry name" value="GNAT_dom"/>
</dbReference>
<gene>
    <name evidence="2" type="ORF">GCM10011516_29770</name>
</gene>
<evidence type="ECO:0000259" key="1">
    <source>
        <dbReference type="PROSITE" id="PS51186"/>
    </source>
</evidence>
<dbReference type="GO" id="GO:0016747">
    <property type="term" value="F:acyltransferase activity, transferring groups other than amino-acyl groups"/>
    <property type="evidence" value="ECO:0007669"/>
    <property type="project" value="InterPro"/>
</dbReference>
<protein>
    <recommendedName>
        <fullName evidence="1">N-acetyltransferase domain-containing protein</fullName>
    </recommendedName>
</protein>
<dbReference type="Pfam" id="PF13673">
    <property type="entry name" value="Acetyltransf_10"/>
    <property type="match status" value="1"/>
</dbReference>
<proteinExistence type="predicted"/>
<dbReference type="EMBL" id="BMKM01000010">
    <property type="protein sequence ID" value="GGE30039.1"/>
    <property type="molecule type" value="Genomic_DNA"/>
</dbReference>
<dbReference type="Gene3D" id="3.40.630.30">
    <property type="match status" value="1"/>
</dbReference>
<comment type="caution">
    <text evidence="2">The sequence shown here is derived from an EMBL/GenBank/DDBJ whole genome shotgun (WGS) entry which is preliminary data.</text>
</comment>
<sequence length="153" mass="18176">MNKQGILIRPYQKSDFKEVMRVFETNVPEFFAESEGEDLIHYLNHEIEDYFILIQENRIIGAGGINYDDDQITARLSWDFLDKEIQHQGAGRLLTEHRIRYVKQNMAIQRLIVRTSQFAEGFYQKLGFKVKERTADYWAQGFDLVFMEYPALR</sequence>
<feature type="domain" description="N-acetyltransferase" evidence="1">
    <location>
        <begin position="6"/>
        <end position="152"/>
    </location>
</feature>
<keyword evidence="3" id="KW-1185">Reference proteome</keyword>
<reference evidence="2" key="1">
    <citation type="journal article" date="2014" name="Int. J. Syst. Evol. Microbiol.">
        <title>Complete genome sequence of Corynebacterium casei LMG S-19264T (=DSM 44701T), isolated from a smear-ripened cheese.</title>
        <authorList>
            <consortium name="US DOE Joint Genome Institute (JGI-PGF)"/>
            <person name="Walter F."/>
            <person name="Albersmeier A."/>
            <person name="Kalinowski J."/>
            <person name="Ruckert C."/>
        </authorList>
    </citation>
    <scope>NUCLEOTIDE SEQUENCE</scope>
    <source>
        <strain evidence="2">CGMCC 1.15966</strain>
    </source>
</reference>
<dbReference type="SUPFAM" id="SSF55729">
    <property type="entry name" value="Acyl-CoA N-acyltransferases (Nat)"/>
    <property type="match status" value="1"/>
</dbReference>
<reference evidence="2" key="2">
    <citation type="submission" date="2020-09" db="EMBL/GenBank/DDBJ databases">
        <authorList>
            <person name="Sun Q."/>
            <person name="Zhou Y."/>
        </authorList>
    </citation>
    <scope>NUCLEOTIDE SEQUENCE</scope>
    <source>
        <strain evidence="2">CGMCC 1.15966</strain>
    </source>
</reference>
<dbReference type="InterPro" id="IPR016181">
    <property type="entry name" value="Acyl_CoA_acyltransferase"/>
</dbReference>